<evidence type="ECO:0000313" key="2">
    <source>
        <dbReference type="EMBL" id="KAL2454643.1"/>
    </source>
</evidence>
<dbReference type="PANTHER" id="PTHR45432:SF2">
    <property type="entry name" value="CHAPERONE PROTEIN DNAJ 11, CHLOROPLASTIC"/>
    <property type="match status" value="1"/>
</dbReference>
<evidence type="ECO:0000259" key="1">
    <source>
        <dbReference type="PROSITE" id="PS50076"/>
    </source>
</evidence>
<reference evidence="3" key="1">
    <citation type="submission" date="2024-07" db="EMBL/GenBank/DDBJ databases">
        <title>Two chromosome-level genome assemblies of Korean endemic species Abeliophyllum distichum and Forsythia ovata (Oleaceae).</title>
        <authorList>
            <person name="Jang H."/>
        </authorList>
    </citation>
    <scope>NUCLEOTIDE SEQUENCE [LARGE SCALE GENOMIC DNA]</scope>
</reference>
<accession>A0ABD1NU47</accession>
<feature type="domain" description="J" evidence="1">
    <location>
        <begin position="31"/>
        <end position="104"/>
    </location>
</feature>
<evidence type="ECO:0000313" key="3">
    <source>
        <dbReference type="Proteomes" id="UP001604336"/>
    </source>
</evidence>
<dbReference type="PANTHER" id="PTHR45432">
    <property type="entry name" value="CHAPERONE PROTEIN DNAJ 11, CHLOROPLASTIC-LIKE"/>
    <property type="match status" value="1"/>
</dbReference>
<dbReference type="InterPro" id="IPR036869">
    <property type="entry name" value="J_dom_sf"/>
</dbReference>
<gene>
    <name evidence="2" type="ORF">Adt_47859</name>
</gene>
<dbReference type="Proteomes" id="UP001604336">
    <property type="component" value="Unassembled WGS sequence"/>
</dbReference>
<dbReference type="Pfam" id="PF00226">
    <property type="entry name" value="DnaJ"/>
    <property type="match status" value="1"/>
</dbReference>
<dbReference type="SUPFAM" id="SSF46565">
    <property type="entry name" value="Chaperone J-domain"/>
    <property type="match status" value="1"/>
</dbReference>
<organism evidence="2 3">
    <name type="scientific">Abeliophyllum distichum</name>
    <dbReference type="NCBI Taxonomy" id="126358"/>
    <lineage>
        <taxon>Eukaryota</taxon>
        <taxon>Viridiplantae</taxon>
        <taxon>Streptophyta</taxon>
        <taxon>Embryophyta</taxon>
        <taxon>Tracheophyta</taxon>
        <taxon>Spermatophyta</taxon>
        <taxon>Magnoliopsida</taxon>
        <taxon>eudicotyledons</taxon>
        <taxon>Gunneridae</taxon>
        <taxon>Pentapetalae</taxon>
        <taxon>asterids</taxon>
        <taxon>lamiids</taxon>
        <taxon>Lamiales</taxon>
        <taxon>Oleaceae</taxon>
        <taxon>Forsythieae</taxon>
        <taxon>Abeliophyllum</taxon>
    </lineage>
</organism>
<dbReference type="AlphaFoldDB" id="A0ABD1NU47"/>
<dbReference type="InterPro" id="IPR018253">
    <property type="entry name" value="DnaJ_domain_CS"/>
</dbReference>
<dbReference type="PROSITE" id="PS00636">
    <property type="entry name" value="DNAJ_1"/>
    <property type="match status" value="1"/>
</dbReference>
<dbReference type="PRINTS" id="PR00625">
    <property type="entry name" value="JDOMAIN"/>
</dbReference>
<keyword evidence="3" id="KW-1185">Reference proteome</keyword>
<dbReference type="PROSITE" id="PS50076">
    <property type="entry name" value="DNAJ_2"/>
    <property type="match status" value="1"/>
</dbReference>
<name>A0ABD1NU47_9LAMI</name>
<dbReference type="InterPro" id="IPR001623">
    <property type="entry name" value="DnaJ_domain"/>
</dbReference>
<dbReference type="SMART" id="SM00271">
    <property type="entry name" value="DnaJ"/>
    <property type="match status" value="1"/>
</dbReference>
<sequence>MLGTVTLGHRSMFIRSAVAEAAPVLTDRRRSLYEVLRVNQNASQMEIKAAYRTLAKLYHPDAASHLIKCSSTSTGDDGIDFIEIHKAYATLSDPNARAVYDSKSRPSWSGSGVRSQERVRFYQTRRVGNGSVLVILPMTMTWQLVVKIPV</sequence>
<dbReference type="EMBL" id="JBFOLK010000312">
    <property type="protein sequence ID" value="KAL2454643.1"/>
    <property type="molecule type" value="Genomic_DNA"/>
</dbReference>
<dbReference type="Gene3D" id="1.10.287.110">
    <property type="entry name" value="DnaJ domain"/>
    <property type="match status" value="1"/>
</dbReference>
<comment type="caution">
    <text evidence="2">The sequence shown here is derived from an EMBL/GenBank/DDBJ whole genome shotgun (WGS) entry which is preliminary data.</text>
</comment>
<protein>
    <submittedName>
        <fullName evidence="2">Chaperone DnaJ-domain superfamily protein</fullName>
    </submittedName>
</protein>
<proteinExistence type="predicted"/>
<dbReference type="CDD" id="cd06257">
    <property type="entry name" value="DnaJ"/>
    <property type="match status" value="1"/>
</dbReference>